<dbReference type="EMBL" id="VXBP01000441">
    <property type="protein sequence ID" value="NXN91450.1"/>
    <property type="molecule type" value="Genomic_DNA"/>
</dbReference>
<proteinExistence type="predicted"/>
<dbReference type="SUPFAM" id="SSF52266">
    <property type="entry name" value="SGNH hydrolase"/>
    <property type="match status" value="1"/>
</dbReference>
<evidence type="ECO:0000259" key="1">
    <source>
        <dbReference type="Pfam" id="PF20825"/>
    </source>
</evidence>
<dbReference type="GO" id="GO:0005509">
    <property type="term" value="F:calcium ion binding"/>
    <property type="evidence" value="ECO:0007669"/>
    <property type="project" value="TreeGrafter"/>
</dbReference>
<dbReference type="GO" id="GO:0050728">
    <property type="term" value="P:negative regulation of inflammatory response"/>
    <property type="evidence" value="ECO:0007669"/>
    <property type="project" value="TreeGrafter"/>
</dbReference>
<dbReference type="Pfam" id="PF00657">
    <property type="entry name" value="Lipase_GDSL"/>
    <property type="match status" value="1"/>
</dbReference>
<keyword evidence="2" id="KW-0378">Hydrolase</keyword>
<sequence>GCVLVVSVIEQLAQWHNSSVKAAVERLCNYIPGEYQTLCRVFRRIDREMNADVVCHSLKLCKQDPGQPLCHLYARPKVSSFFTSPSELQAKSLTAFSSVCTFPLLSTLCEKIRYVLRSKLPFEDVDGDKYSTFPTLRGYHWRGRDCNDKNSAVHPGRRPDNWDVESDSNCNGIWGVDPKDGIPYEEKFCKGAGSQGVVLLGDSAGAHFHIPPEWMTVTQMSAKSFANLPMAFTDELDWPQFSEITGFLNSTIGGWTDSLYLRLRRRNRCNHRDLQNISQNGRFRAAPLSSSLARNQLLDNPAIVIYATIGNDVCNGNRDTLAHMTTPKEMFSNVVQALRYLDSRLPNGSHVILTGLVDGRFLWDNLHDRYHPLGQLNRDITYSQLYSFLDCLQVSPCSGWLTRNETLRNLTSERALQLSNVLREIARSETFANFDVFYMDFPLRQTAEEWRKMGGEPWQLIEPVDGFHPSQIAAALGTSVTWQKLLQEWPQVLGKENPFNNQIEAIFKDQGGH</sequence>
<gene>
    <name evidence="2" type="primary">Aoah</name>
    <name evidence="2" type="ORF">RHICYA_R10204</name>
</gene>
<feature type="non-terminal residue" evidence="2">
    <location>
        <position position="1"/>
    </location>
</feature>
<dbReference type="PANTHER" id="PTHR15010">
    <property type="entry name" value="ACYLOXYACYL HYDROLASE"/>
    <property type="match status" value="1"/>
</dbReference>
<dbReference type="GO" id="GO:0050528">
    <property type="term" value="F:acyloxyacyl hydrolase activity"/>
    <property type="evidence" value="ECO:0007669"/>
    <property type="project" value="InterPro"/>
</dbReference>
<dbReference type="GO" id="GO:0009104">
    <property type="term" value="P:lipopolysaccharide catabolic process"/>
    <property type="evidence" value="ECO:0007669"/>
    <property type="project" value="TreeGrafter"/>
</dbReference>
<dbReference type="PANTHER" id="PTHR15010:SF0">
    <property type="entry name" value="ACYLOXYACYL HYDROLASE"/>
    <property type="match status" value="1"/>
</dbReference>
<feature type="domain" description="Acyloxyacyl hydrolase N-terminal" evidence="1">
    <location>
        <begin position="1"/>
        <end position="110"/>
    </location>
</feature>
<evidence type="ECO:0000313" key="2">
    <source>
        <dbReference type="EMBL" id="NXN91450.1"/>
    </source>
</evidence>
<dbReference type="Proteomes" id="UP000565785">
    <property type="component" value="Unassembled WGS sequence"/>
</dbReference>
<reference evidence="2 3" key="1">
    <citation type="submission" date="2019-09" db="EMBL/GenBank/DDBJ databases">
        <title>Bird 10,000 Genomes (B10K) Project - Family phase.</title>
        <authorList>
            <person name="Zhang G."/>
        </authorList>
    </citation>
    <scope>NUCLEOTIDE SEQUENCE [LARGE SCALE GENOMIC DNA]</scope>
    <source>
        <strain evidence="2">B10K-DU-002-35</strain>
        <tissue evidence="2">Muscle</tissue>
    </source>
</reference>
<organism evidence="2 3">
    <name type="scientific">Rhinopomastus cyanomelas</name>
    <name type="common">Common scimitarbill</name>
    <dbReference type="NCBI Taxonomy" id="113115"/>
    <lineage>
        <taxon>Eukaryota</taxon>
        <taxon>Metazoa</taxon>
        <taxon>Chordata</taxon>
        <taxon>Craniata</taxon>
        <taxon>Vertebrata</taxon>
        <taxon>Euteleostomi</taxon>
        <taxon>Archelosauria</taxon>
        <taxon>Archosauria</taxon>
        <taxon>Dinosauria</taxon>
        <taxon>Saurischia</taxon>
        <taxon>Theropoda</taxon>
        <taxon>Coelurosauria</taxon>
        <taxon>Aves</taxon>
        <taxon>Neognathae</taxon>
        <taxon>Neoaves</taxon>
        <taxon>Telluraves</taxon>
        <taxon>Coraciimorphae</taxon>
        <taxon>Bucerotiformes</taxon>
        <taxon>Rhinopomastidae</taxon>
        <taxon>Rhinopomastus</taxon>
    </lineage>
</organism>
<dbReference type="SUPFAM" id="SSF47862">
    <property type="entry name" value="Saposin"/>
    <property type="match status" value="1"/>
</dbReference>
<comment type="caution">
    <text evidence="2">The sequence shown here is derived from an EMBL/GenBank/DDBJ whole genome shotgun (WGS) entry which is preliminary data.</text>
</comment>
<dbReference type="InterPro" id="IPR048593">
    <property type="entry name" value="AOAH_Saposin_N"/>
</dbReference>
<dbReference type="OrthoDB" id="14839at2759"/>
<dbReference type="AlphaFoldDB" id="A0A7L1MVC2"/>
<feature type="non-terminal residue" evidence="2">
    <location>
        <position position="513"/>
    </location>
</feature>
<evidence type="ECO:0000313" key="3">
    <source>
        <dbReference type="Proteomes" id="UP000565785"/>
    </source>
</evidence>
<dbReference type="InterPro" id="IPR039676">
    <property type="entry name" value="AOAH"/>
</dbReference>
<dbReference type="Pfam" id="PF20825">
    <property type="entry name" value="Saposin"/>
    <property type="match status" value="1"/>
</dbReference>
<dbReference type="InterPro" id="IPR011001">
    <property type="entry name" value="Saposin-like"/>
</dbReference>
<protein>
    <submittedName>
        <fullName evidence="2">AOAH hydrolase</fullName>
    </submittedName>
</protein>
<dbReference type="InterPro" id="IPR001087">
    <property type="entry name" value="GDSL"/>
</dbReference>
<accession>A0A7L1MVC2</accession>
<name>A0A7L1MVC2_RHICY</name>
<keyword evidence="3" id="KW-1185">Reference proteome</keyword>